<dbReference type="EMBL" id="JAFNEN010000649">
    <property type="protein sequence ID" value="KAG8179090.1"/>
    <property type="molecule type" value="Genomic_DNA"/>
</dbReference>
<accession>A0AAV6U632</accession>
<dbReference type="AlphaFoldDB" id="A0AAV6U632"/>
<dbReference type="Proteomes" id="UP000827092">
    <property type="component" value="Unassembled WGS sequence"/>
</dbReference>
<sequence>MNRISKSVLKMVRADTPFGETYNFLTSGSKDPGAWGCGACATQAAEERGPQTKCLYSKLRIDMLLKVNVDGYKL</sequence>
<reference evidence="1 2" key="1">
    <citation type="journal article" date="2022" name="Nat. Ecol. Evol.">
        <title>A masculinizing supergene underlies an exaggerated male reproductive morph in a spider.</title>
        <authorList>
            <person name="Hendrickx F."/>
            <person name="De Corte Z."/>
            <person name="Sonet G."/>
            <person name="Van Belleghem S.M."/>
            <person name="Kostlbacher S."/>
            <person name="Vangestel C."/>
        </authorList>
    </citation>
    <scope>NUCLEOTIDE SEQUENCE [LARGE SCALE GENOMIC DNA]</scope>
    <source>
        <strain evidence="1">W744_W776</strain>
    </source>
</reference>
<evidence type="ECO:0000313" key="1">
    <source>
        <dbReference type="EMBL" id="KAG8179090.1"/>
    </source>
</evidence>
<keyword evidence="2" id="KW-1185">Reference proteome</keyword>
<name>A0AAV6U632_9ARAC</name>
<evidence type="ECO:0000313" key="2">
    <source>
        <dbReference type="Proteomes" id="UP000827092"/>
    </source>
</evidence>
<proteinExistence type="predicted"/>
<gene>
    <name evidence="1" type="ORF">JTE90_005450</name>
</gene>
<comment type="caution">
    <text evidence="1">The sequence shown here is derived from an EMBL/GenBank/DDBJ whole genome shotgun (WGS) entry which is preliminary data.</text>
</comment>
<organism evidence="1 2">
    <name type="scientific">Oedothorax gibbosus</name>
    <dbReference type="NCBI Taxonomy" id="931172"/>
    <lineage>
        <taxon>Eukaryota</taxon>
        <taxon>Metazoa</taxon>
        <taxon>Ecdysozoa</taxon>
        <taxon>Arthropoda</taxon>
        <taxon>Chelicerata</taxon>
        <taxon>Arachnida</taxon>
        <taxon>Araneae</taxon>
        <taxon>Araneomorphae</taxon>
        <taxon>Entelegynae</taxon>
        <taxon>Araneoidea</taxon>
        <taxon>Linyphiidae</taxon>
        <taxon>Erigoninae</taxon>
        <taxon>Oedothorax</taxon>
    </lineage>
</organism>
<protein>
    <submittedName>
        <fullName evidence="1">Uncharacterized protein</fullName>
    </submittedName>
</protein>